<evidence type="ECO:0000256" key="2">
    <source>
        <dbReference type="SAM" id="MobiDB-lite"/>
    </source>
</evidence>
<gene>
    <name evidence="4" type="primary">gatA_2</name>
    <name evidence="4" type="ORF">Vau01_112980</name>
</gene>
<evidence type="ECO:0000259" key="3">
    <source>
        <dbReference type="Pfam" id="PF01425"/>
    </source>
</evidence>
<dbReference type="AlphaFoldDB" id="A0A8J3ZGN6"/>
<reference evidence="4" key="1">
    <citation type="submission" date="2021-01" db="EMBL/GenBank/DDBJ databases">
        <title>Whole genome shotgun sequence of Virgisporangium aurantiacum NBRC 16421.</title>
        <authorList>
            <person name="Komaki H."/>
            <person name="Tamura T."/>
        </authorList>
    </citation>
    <scope>NUCLEOTIDE SEQUENCE</scope>
    <source>
        <strain evidence="4">NBRC 16421</strain>
    </source>
</reference>
<dbReference type="InterPro" id="IPR023631">
    <property type="entry name" value="Amidase_dom"/>
</dbReference>
<proteinExistence type="inferred from homology"/>
<keyword evidence="5" id="KW-1185">Reference proteome</keyword>
<accession>A0A8J3ZGN6</accession>
<dbReference type="Pfam" id="PF01425">
    <property type="entry name" value="Amidase"/>
    <property type="match status" value="1"/>
</dbReference>
<dbReference type="InterPro" id="IPR006311">
    <property type="entry name" value="TAT_signal"/>
</dbReference>
<comment type="similarity">
    <text evidence="1">Belongs to the amidase family.</text>
</comment>
<dbReference type="SUPFAM" id="SSF75304">
    <property type="entry name" value="Amidase signature (AS) enzymes"/>
    <property type="match status" value="1"/>
</dbReference>
<evidence type="ECO:0000256" key="1">
    <source>
        <dbReference type="ARBA" id="ARBA00009199"/>
    </source>
</evidence>
<dbReference type="EMBL" id="BOPG01000102">
    <property type="protein sequence ID" value="GIJ63782.1"/>
    <property type="molecule type" value="Genomic_DNA"/>
</dbReference>
<name>A0A8J3ZGN6_9ACTN</name>
<feature type="region of interest" description="Disordered" evidence="2">
    <location>
        <begin position="528"/>
        <end position="580"/>
    </location>
</feature>
<dbReference type="GO" id="GO:0003824">
    <property type="term" value="F:catalytic activity"/>
    <property type="evidence" value="ECO:0007669"/>
    <property type="project" value="InterPro"/>
</dbReference>
<sequence>MTALGPVEVMTALDQHGPADGMTAVDERTPTQPIDRLIDRRSFVVRSAALAAASTIGGAVALPAIAYAGPVSATTPDRIDAYTEPRPEALDDLTELTVAEAAWLIRAGRLKPELLLAAYLDRIAAFDGAYQAFNTVAIDSALAAARSLADRRRHRGALHGIPLAIKDNYYTAGLATTANSYLFADFVPPFDATAVAKLRQAGAVVIGKTQMGPLATTRATTPNGIVTTVNAWTPADPAVDPGGSSTGTATAVAGRLAASGTGTQTGGSITSPSNAQNLTGLKPTMGRVSLYGIIPLSYTRDHPGPLARDAMDAAIMLKAMAGPDPNDPRTQGLPPVPDLVAAATPVYQRRKLRMRWPTRIGVIPGYLSGTSAVARQAFLTALAAIPDIRIVDVPLPAEWDLLTGGAFNNVRLPERSEPFRPYLRTDLRGFGVSVTGWLQGALLGADEFVTGQRAKLRLLEDVLDTVFRRCDVVVQTGPVPFDILGLPELALPIGFTPAGVPVGTILGGQPYAEDRLLAVAAAYQATTDWHRRRPANPPGGAPPPTGADSAPDARTFTVPPSRPDPARGRLTADDVVATMQ</sequence>
<feature type="region of interest" description="Disordered" evidence="2">
    <location>
        <begin position="262"/>
        <end position="281"/>
    </location>
</feature>
<dbReference type="PANTHER" id="PTHR11895:SF7">
    <property type="entry name" value="GLUTAMYL-TRNA(GLN) AMIDOTRANSFERASE SUBUNIT A, MITOCHONDRIAL"/>
    <property type="match status" value="1"/>
</dbReference>
<protein>
    <submittedName>
        <fullName evidence="4">Glutamyl-tRNA(Gln) amidotransferase subunit A</fullName>
    </submittedName>
</protein>
<dbReference type="PANTHER" id="PTHR11895">
    <property type="entry name" value="TRANSAMIDASE"/>
    <property type="match status" value="1"/>
</dbReference>
<dbReference type="Proteomes" id="UP000612585">
    <property type="component" value="Unassembled WGS sequence"/>
</dbReference>
<comment type="caution">
    <text evidence="4">The sequence shown here is derived from an EMBL/GenBank/DDBJ whole genome shotgun (WGS) entry which is preliminary data.</text>
</comment>
<dbReference type="PROSITE" id="PS51318">
    <property type="entry name" value="TAT"/>
    <property type="match status" value="1"/>
</dbReference>
<feature type="compositionally biased region" description="Low complexity" evidence="2">
    <location>
        <begin position="262"/>
        <end position="273"/>
    </location>
</feature>
<feature type="domain" description="Amidase" evidence="3">
    <location>
        <begin position="115"/>
        <end position="385"/>
    </location>
</feature>
<evidence type="ECO:0000313" key="5">
    <source>
        <dbReference type="Proteomes" id="UP000612585"/>
    </source>
</evidence>
<dbReference type="Gene3D" id="3.90.1300.10">
    <property type="entry name" value="Amidase signature (AS) domain"/>
    <property type="match status" value="1"/>
</dbReference>
<dbReference type="InterPro" id="IPR036928">
    <property type="entry name" value="AS_sf"/>
</dbReference>
<organism evidence="4 5">
    <name type="scientific">Virgisporangium aurantiacum</name>
    <dbReference type="NCBI Taxonomy" id="175570"/>
    <lineage>
        <taxon>Bacteria</taxon>
        <taxon>Bacillati</taxon>
        <taxon>Actinomycetota</taxon>
        <taxon>Actinomycetes</taxon>
        <taxon>Micromonosporales</taxon>
        <taxon>Micromonosporaceae</taxon>
        <taxon>Virgisporangium</taxon>
    </lineage>
</organism>
<dbReference type="InterPro" id="IPR000120">
    <property type="entry name" value="Amidase"/>
</dbReference>
<feature type="compositionally biased region" description="Pro residues" evidence="2">
    <location>
        <begin position="535"/>
        <end position="545"/>
    </location>
</feature>
<evidence type="ECO:0000313" key="4">
    <source>
        <dbReference type="EMBL" id="GIJ63782.1"/>
    </source>
</evidence>